<evidence type="ECO:0000313" key="1">
    <source>
        <dbReference type="EMBL" id="THE63428.1"/>
    </source>
</evidence>
<evidence type="ECO:0000313" key="2">
    <source>
        <dbReference type="Proteomes" id="UP000318864"/>
    </source>
</evidence>
<protein>
    <submittedName>
        <fullName evidence="1">HEAT repeat domain-containing protein</fullName>
    </submittedName>
</protein>
<dbReference type="OrthoDB" id="197870at2157"/>
<keyword evidence="2" id="KW-1185">Reference proteome</keyword>
<name>A0A4S3TLE2_9EURY</name>
<dbReference type="Gene3D" id="1.25.10.10">
    <property type="entry name" value="Leucine-rich Repeat Variant"/>
    <property type="match status" value="1"/>
</dbReference>
<dbReference type="InterPro" id="IPR016024">
    <property type="entry name" value="ARM-type_fold"/>
</dbReference>
<dbReference type="SUPFAM" id="SSF48371">
    <property type="entry name" value="ARM repeat"/>
    <property type="match status" value="1"/>
</dbReference>
<reference evidence="1 2" key="1">
    <citation type="submission" date="2018-10" db="EMBL/GenBank/DDBJ databases">
        <title>Natronolimnobius sp. XQ-INN 246 isolated from Inner Mongolia Autonomous Region of China.</title>
        <authorList>
            <person name="Xue Q."/>
        </authorList>
    </citation>
    <scope>NUCLEOTIDE SEQUENCE [LARGE SCALE GENOMIC DNA]</scope>
    <source>
        <strain evidence="1 2">XQ-INN 246</strain>
    </source>
</reference>
<organism evidence="1 2">
    <name type="scientific">Salinadaptatus halalkaliphilus</name>
    <dbReference type="NCBI Taxonomy" id="2419781"/>
    <lineage>
        <taxon>Archaea</taxon>
        <taxon>Methanobacteriati</taxon>
        <taxon>Methanobacteriota</taxon>
        <taxon>Stenosarchaea group</taxon>
        <taxon>Halobacteria</taxon>
        <taxon>Halobacteriales</taxon>
        <taxon>Natrialbaceae</taxon>
        <taxon>Salinadaptatus</taxon>
    </lineage>
</organism>
<dbReference type="Pfam" id="PF13646">
    <property type="entry name" value="HEAT_2"/>
    <property type="match status" value="1"/>
</dbReference>
<dbReference type="Proteomes" id="UP000318864">
    <property type="component" value="Unassembled WGS sequence"/>
</dbReference>
<dbReference type="EMBL" id="RBZW01000060">
    <property type="protein sequence ID" value="THE63428.1"/>
    <property type="molecule type" value="Genomic_DNA"/>
</dbReference>
<proteinExistence type="predicted"/>
<comment type="caution">
    <text evidence="1">The sequence shown here is derived from an EMBL/GenBank/DDBJ whole genome shotgun (WGS) entry which is preliminary data.</text>
</comment>
<dbReference type="InterPro" id="IPR011989">
    <property type="entry name" value="ARM-like"/>
</dbReference>
<dbReference type="AlphaFoldDB" id="A0A4S3TLE2"/>
<gene>
    <name evidence="1" type="ORF">D8Y22_18275</name>
</gene>
<accession>A0A4S3TLE2</accession>
<sequence>MGRGLTPARGLGQGLTSNSIRLERRIPAFLPRIPSPVNSISSFTQLPHQRLLQFPETQHNSRSNLREVPTIQTNTLAAVGHVVANYPDTAADHVDSIAAHLDADAKRARNNAAGFLADIAQEHPADVITYVTELANRLDDPNIQARINASIALLQAGEANPDAVRDQHQHLEDALTDSSPDVRANACTLIANAHAPVPKEKLRDLRANDPNEAVRDRAARALQRLTDE</sequence>